<dbReference type="OrthoDB" id="2151789at2759"/>
<keyword evidence="2" id="KW-0285">Flavoprotein</keyword>
<feature type="non-terminal residue" evidence="5">
    <location>
        <position position="322"/>
    </location>
</feature>
<comment type="similarity">
    <text evidence="1">Belongs to the oxygen-dependent FAD-linked oxidoreductase family.</text>
</comment>
<feature type="non-terminal residue" evidence="5">
    <location>
        <position position="1"/>
    </location>
</feature>
<keyword evidence="4" id="KW-0560">Oxidoreductase</keyword>
<dbReference type="InterPro" id="IPR050416">
    <property type="entry name" value="FAD-linked_Oxidoreductase"/>
</dbReference>
<evidence type="ECO:0000256" key="4">
    <source>
        <dbReference type="ARBA" id="ARBA00023002"/>
    </source>
</evidence>
<dbReference type="GO" id="GO:0050660">
    <property type="term" value="F:flavin adenine dinucleotide binding"/>
    <property type="evidence" value="ECO:0007669"/>
    <property type="project" value="InterPro"/>
</dbReference>
<evidence type="ECO:0000256" key="1">
    <source>
        <dbReference type="ARBA" id="ARBA00005466"/>
    </source>
</evidence>
<proteinExistence type="inferred from homology"/>
<dbReference type="InterPro" id="IPR016169">
    <property type="entry name" value="FAD-bd_PCMH_sub2"/>
</dbReference>
<gene>
    <name evidence="5" type="ORF">LSUE1_G009331</name>
</gene>
<sequence length="322" mass="35396">GISYFSGQYGWGCDNVRNYEVVLSNSSIVNASPTSNPDLYWALRGGTGVNFGLVSRFDLFTFEQGDMFGGSKIYSMVQNASLSEAYSKFIDDAPTDEKAHLYLVFIYEAELGGFAAGTGPVYSEPIADPPIFAQLNSIPSLMDFTGVNSMGALAVALNQTTYSRETFKTVTFKNDVNLIKAIIEIWVEEVSTVLDIPGLLPACAFQPLSLPVLESMQKNGGNALGLSPTDGARTIMNLNFGWTNAADDTRVFDTVNRFVSRSVDLAKSMGLDDRFIYVNYASKDQDVFAGYGPESEARLKEVQYRYDTSAMFKMLQPGYFKL</sequence>
<evidence type="ECO:0000313" key="5">
    <source>
        <dbReference type="EMBL" id="TVY55070.1"/>
    </source>
</evidence>
<dbReference type="GO" id="GO:0016491">
    <property type="term" value="F:oxidoreductase activity"/>
    <property type="evidence" value="ECO:0007669"/>
    <property type="project" value="UniProtKB-KW"/>
</dbReference>
<dbReference type="InterPro" id="IPR036318">
    <property type="entry name" value="FAD-bd_PCMH-like_sf"/>
</dbReference>
<protein>
    <submittedName>
        <fullName evidence="5">Putative FAD-linked oxidoreductase</fullName>
    </submittedName>
</protein>
<name>A0A8T9BSQ3_9HELO</name>
<comment type="caution">
    <text evidence="5">The sequence shown here is derived from an EMBL/GenBank/DDBJ whole genome shotgun (WGS) entry which is preliminary data.</text>
</comment>
<dbReference type="EMBL" id="QGMK01002951">
    <property type="protein sequence ID" value="TVY55070.1"/>
    <property type="molecule type" value="Genomic_DNA"/>
</dbReference>
<dbReference type="Proteomes" id="UP000469558">
    <property type="component" value="Unassembled WGS sequence"/>
</dbReference>
<dbReference type="PANTHER" id="PTHR42973">
    <property type="entry name" value="BINDING OXIDOREDUCTASE, PUTATIVE (AFU_ORTHOLOGUE AFUA_1G17690)-RELATED"/>
    <property type="match status" value="1"/>
</dbReference>
<dbReference type="PANTHER" id="PTHR42973:SF34">
    <property type="entry name" value="FAD BINDING DOMAIN PROTEIN (AFU_ORTHOLOGUE AFUA_3G02770)"/>
    <property type="match status" value="1"/>
</dbReference>
<reference evidence="5 6" key="1">
    <citation type="submission" date="2018-05" db="EMBL/GenBank/DDBJ databases">
        <title>Genome sequencing and assembly of the regulated plant pathogen Lachnellula willkommii and related sister species for the development of diagnostic species identification markers.</title>
        <authorList>
            <person name="Giroux E."/>
            <person name="Bilodeau G."/>
        </authorList>
    </citation>
    <scope>NUCLEOTIDE SEQUENCE [LARGE SCALE GENOMIC DNA]</scope>
    <source>
        <strain evidence="5 6">CBS 268.59</strain>
    </source>
</reference>
<evidence type="ECO:0000313" key="6">
    <source>
        <dbReference type="Proteomes" id="UP000469558"/>
    </source>
</evidence>
<dbReference type="Gene3D" id="3.30.465.10">
    <property type="match status" value="1"/>
</dbReference>
<dbReference type="Gene3D" id="3.40.462.20">
    <property type="match status" value="1"/>
</dbReference>
<evidence type="ECO:0000256" key="3">
    <source>
        <dbReference type="ARBA" id="ARBA00022827"/>
    </source>
</evidence>
<keyword evidence="6" id="KW-1185">Reference proteome</keyword>
<accession>A0A8T9BSQ3</accession>
<keyword evidence="3" id="KW-0274">FAD</keyword>
<organism evidence="5 6">
    <name type="scientific">Lachnellula suecica</name>
    <dbReference type="NCBI Taxonomy" id="602035"/>
    <lineage>
        <taxon>Eukaryota</taxon>
        <taxon>Fungi</taxon>
        <taxon>Dikarya</taxon>
        <taxon>Ascomycota</taxon>
        <taxon>Pezizomycotina</taxon>
        <taxon>Leotiomycetes</taxon>
        <taxon>Helotiales</taxon>
        <taxon>Lachnaceae</taxon>
        <taxon>Lachnellula</taxon>
    </lineage>
</organism>
<dbReference type="AlphaFoldDB" id="A0A8T9BSQ3"/>
<dbReference type="SUPFAM" id="SSF56176">
    <property type="entry name" value="FAD-binding/transporter-associated domain-like"/>
    <property type="match status" value="1"/>
</dbReference>
<evidence type="ECO:0000256" key="2">
    <source>
        <dbReference type="ARBA" id="ARBA00022630"/>
    </source>
</evidence>